<dbReference type="EMBL" id="ML003457">
    <property type="protein sequence ID" value="RKP33929.1"/>
    <property type="molecule type" value="Genomic_DNA"/>
</dbReference>
<organism evidence="3 4">
    <name type="scientific">Dimargaris cristalligena</name>
    <dbReference type="NCBI Taxonomy" id="215637"/>
    <lineage>
        <taxon>Eukaryota</taxon>
        <taxon>Fungi</taxon>
        <taxon>Fungi incertae sedis</taxon>
        <taxon>Zoopagomycota</taxon>
        <taxon>Kickxellomycotina</taxon>
        <taxon>Dimargaritomycetes</taxon>
        <taxon>Dimargaritales</taxon>
        <taxon>Dimargaritaceae</taxon>
        <taxon>Dimargaris</taxon>
    </lineage>
</organism>
<sequence>MCPIFSRYRPLAYATVGMLFALVVFTSVAHASPAPKIGEAIPVLGLWDPLNGPAPTPSREPLPFADIQDWVRQRVEQIVNSQVESTPMMFKKMKDPIPTALEIVHVRWCGITRRYLVWIQRRISSKKRVGGESLTLQVSEIPAPGPPVNGGAGQTGNGQPLTNNPTIINEDEVTEFITRKLTVGKAPDMPTQLFFTFRDYIAGLSSLPYEYNEELREFRFKKRRGIEWSIAAKIPGPTQWMAFGRNLQPVEVVDLTYGNHAGTTVGYPTHREIRAYATTRSQEKLEYVSLESLPALTEKQKNRSLRGGNPTSIVRMRFSDDSRGIIETTRTYLTGGKGDAFFKGVKNRIADRIDILSKYGFGTSSRSGIEGREASDEPLQFTMYISLTKKPRSSSKWWNVVPNKKTGHKMASHHYLQIDRDQPTVAHLFYFVDSENPEAYDKDMDNPHLIDHFLFNWFTERHLGGIHLKLTLAPPSSSTTSLPTAESLRDANMCTLTQSSKVIVWALSDLFALLVDDEALFGQRITPSPFPTGNSPTDSSRPDLNGRPGTFSSQVADNAPLDNSFLPRITFARQYTTTEKRSIRPGPFSTETEFMKRTLDDVIVKSAAYKSPLIDERLVMVQDQVITNFGLHLYSILGTGSSSTERTALTASNNRQLRTIADASPQEYILMLMTSIIKSLPCNPSLPQFQRALLETNRAMGARIPDQTLETLVNDYLKPLKIE</sequence>
<feature type="region of interest" description="Disordered" evidence="1">
    <location>
        <begin position="525"/>
        <end position="559"/>
    </location>
</feature>
<name>A0A4V1J410_9FUNG</name>
<dbReference type="AlphaFoldDB" id="A0A4V1J410"/>
<protein>
    <submittedName>
        <fullName evidence="3">Uncharacterized protein</fullName>
    </submittedName>
</protein>
<gene>
    <name evidence="3" type="ORF">BJ085DRAFT_32195</name>
</gene>
<evidence type="ECO:0000313" key="3">
    <source>
        <dbReference type="EMBL" id="RKP33929.1"/>
    </source>
</evidence>
<feature type="region of interest" description="Disordered" evidence="1">
    <location>
        <begin position="139"/>
        <end position="166"/>
    </location>
</feature>
<proteinExistence type="predicted"/>
<evidence type="ECO:0000256" key="2">
    <source>
        <dbReference type="SAM" id="SignalP"/>
    </source>
</evidence>
<reference evidence="4" key="1">
    <citation type="journal article" date="2018" name="Nat. Microbiol.">
        <title>Leveraging single-cell genomics to expand the fungal tree of life.</title>
        <authorList>
            <person name="Ahrendt S.R."/>
            <person name="Quandt C.A."/>
            <person name="Ciobanu D."/>
            <person name="Clum A."/>
            <person name="Salamov A."/>
            <person name="Andreopoulos B."/>
            <person name="Cheng J.F."/>
            <person name="Woyke T."/>
            <person name="Pelin A."/>
            <person name="Henrissat B."/>
            <person name="Reynolds N.K."/>
            <person name="Benny G.L."/>
            <person name="Smith M.E."/>
            <person name="James T.Y."/>
            <person name="Grigoriev I.V."/>
        </authorList>
    </citation>
    <scope>NUCLEOTIDE SEQUENCE [LARGE SCALE GENOMIC DNA]</scope>
    <source>
        <strain evidence="4">RSA 468</strain>
    </source>
</reference>
<keyword evidence="2" id="KW-0732">Signal</keyword>
<feature type="chain" id="PRO_5020336812" evidence="2">
    <location>
        <begin position="32"/>
        <end position="723"/>
    </location>
</feature>
<evidence type="ECO:0000256" key="1">
    <source>
        <dbReference type="SAM" id="MobiDB-lite"/>
    </source>
</evidence>
<keyword evidence="4" id="KW-1185">Reference proteome</keyword>
<accession>A0A4V1J410</accession>
<dbReference type="Proteomes" id="UP000268162">
    <property type="component" value="Unassembled WGS sequence"/>
</dbReference>
<feature type="signal peptide" evidence="2">
    <location>
        <begin position="1"/>
        <end position="31"/>
    </location>
</feature>
<feature type="compositionally biased region" description="Polar residues" evidence="1">
    <location>
        <begin position="157"/>
        <end position="166"/>
    </location>
</feature>
<evidence type="ECO:0000313" key="4">
    <source>
        <dbReference type="Proteomes" id="UP000268162"/>
    </source>
</evidence>